<evidence type="ECO:0000313" key="1">
    <source>
        <dbReference type="EMBL" id="CAH3185800.1"/>
    </source>
</evidence>
<gene>
    <name evidence="1" type="ORF">PLOB_00033416</name>
</gene>
<proteinExistence type="predicted"/>
<dbReference type="EMBL" id="CALNXK010000445">
    <property type="protein sequence ID" value="CAH3185800.1"/>
    <property type="molecule type" value="Genomic_DNA"/>
</dbReference>
<accession>A0ABN8S458</accession>
<protein>
    <submittedName>
        <fullName evidence="1">Uncharacterized protein</fullName>
    </submittedName>
</protein>
<comment type="caution">
    <text evidence="1">The sequence shown here is derived from an EMBL/GenBank/DDBJ whole genome shotgun (WGS) entry which is preliminary data.</text>
</comment>
<sequence>MIDIQSFNKSLKATWIKKYLDEENQGKWKYFFDIELERFGGTIILSIWAEVNFDENKTSEKQFLEQTLWHNSLIRIDNCSVFYRQWFDRGVTKVKHLKDEHNKFLSLAELQQKYSLKVCLLKYFGLVSALK</sequence>
<feature type="non-terminal residue" evidence="1">
    <location>
        <position position="131"/>
    </location>
</feature>
<reference evidence="1 2" key="1">
    <citation type="submission" date="2022-05" db="EMBL/GenBank/DDBJ databases">
        <authorList>
            <consortium name="Genoscope - CEA"/>
            <person name="William W."/>
        </authorList>
    </citation>
    <scope>NUCLEOTIDE SEQUENCE [LARGE SCALE GENOMIC DNA]</scope>
</reference>
<name>A0ABN8S458_9CNID</name>
<keyword evidence="2" id="KW-1185">Reference proteome</keyword>
<evidence type="ECO:0000313" key="2">
    <source>
        <dbReference type="Proteomes" id="UP001159405"/>
    </source>
</evidence>
<dbReference type="Proteomes" id="UP001159405">
    <property type="component" value="Unassembled WGS sequence"/>
</dbReference>
<organism evidence="1 2">
    <name type="scientific">Porites lobata</name>
    <dbReference type="NCBI Taxonomy" id="104759"/>
    <lineage>
        <taxon>Eukaryota</taxon>
        <taxon>Metazoa</taxon>
        <taxon>Cnidaria</taxon>
        <taxon>Anthozoa</taxon>
        <taxon>Hexacorallia</taxon>
        <taxon>Scleractinia</taxon>
        <taxon>Fungiina</taxon>
        <taxon>Poritidae</taxon>
        <taxon>Porites</taxon>
    </lineage>
</organism>